<gene>
    <name evidence="3" type="primary">hyi_5</name>
    <name evidence="3" type="ORF">Poly41_54130</name>
</gene>
<dbReference type="PROSITE" id="PS51318">
    <property type="entry name" value="TAT"/>
    <property type="match status" value="1"/>
</dbReference>
<dbReference type="InterPro" id="IPR013022">
    <property type="entry name" value="Xyl_isomerase-like_TIM-brl"/>
</dbReference>
<evidence type="ECO:0000313" key="4">
    <source>
        <dbReference type="Proteomes" id="UP000319143"/>
    </source>
</evidence>
<dbReference type="OrthoDB" id="9786584at2"/>
<name>A0A5C6DB40_9BACT</name>
<dbReference type="EC" id="5.3.1.22" evidence="3"/>
<dbReference type="InterPro" id="IPR050417">
    <property type="entry name" value="Sugar_Epim/Isomerase"/>
</dbReference>
<dbReference type="SUPFAM" id="SSF51658">
    <property type="entry name" value="Xylose isomerase-like"/>
    <property type="match status" value="1"/>
</dbReference>
<feature type="domain" description="Xylose isomerase-like TIM barrel" evidence="2">
    <location>
        <begin position="85"/>
        <end position="284"/>
    </location>
</feature>
<evidence type="ECO:0000256" key="1">
    <source>
        <dbReference type="ARBA" id="ARBA00023235"/>
    </source>
</evidence>
<keyword evidence="1 3" id="KW-0413">Isomerase</keyword>
<reference evidence="3 4" key="1">
    <citation type="submission" date="2019-02" db="EMBL/GenBank/DDBJ databases">
        <title>Deep-cultivation of Planctomycetes and their phenomic and genomic characterization uncovers novel biology.</title>
        <authorList>
            <person name="Wiegand S."/>
            <person name="Jogler M."/>
            <person name="Boedeker C."/>
            <person name="Pinto D."/>
            <person name="Vollmers J."/>
            <person name="Rivas-Marin E."/>
            <person name="Kohn T."/>
            <person name="Peeters S.H."/>
            <person name="Heuer A."/>
            <person name="Rast P."/>
            <person name="Oberbeckmann S."/>
            <person name="Bunk B."/>
            <person name="Jeske O."/>
            <person name="Meyerdierks A."/>
            <person name="Storesund J.E."/>
            <person name="Kallscheuer N."/>
            <person name="Luecker S."/>
            <person name="Lage O.M."/>
            <person name="Pohl T."/>
            <person name="Merkel B.J."/>
            <person name="Hornburger P."/>
            <person name="Mueller R.-W."/>
            <person name="Bruemmer F."/>
            <person name="Labrenz M."/>
            <person name="Spormann A.M."/>
            <person name="Op Den Camp H."/>
            <person name="Overmann J."/>
            <person name="Amann R."/>
            <person name="Jetten M.S.M."/>
            <person name="Mascher T."/>
            <person name="Medema M.H."/>
            <person name="Devos D.P."/>
            <person name="Kaster A.-K."/>
            <person name="Ovreas L."/>
            <person name="Rohde M."/>
            <person name="Galperin M.Y."/>
            <person name="Jogler C."/>
        </authorList>
    </citation>
    <scope>NUCLEOTIDE SEQUENCE [LARGE SCALE GENOMIC DNA]</scope>
    <source>
        <strain evidence="3 4">Poly41</strain>
    </source>
</reference>
<comment type="caution">
    <text evidence="3">The sequence shown here is derived from an EMBL/GenBank/DDBJ whole genome shotgun (WGS) entry which is preliminary data.</text>
</comment>
<dbReference type="InterPro" id="IPR006311">
    <property type="entry name" value="TAT_signal"/>
</dbReference>
<dbReference type="InterPro" id="IPR036237">
    <property type="entry name" value="Xyl_isomerase-like_sf"/>
</dbReference>
<proteinExistence type="predicted"/>
<protein>
    <submittedName>
        <fullName evidence="3">Hydroxypyruvate isomerase</fullName>
        <ecNumber evidence="3">5.3.1.22</ecNumber>
    </submittedName>
</protein>
<sequence length="303" mass="33102">MSPSLNRRSFVSVSAKTAAAAAVATSLQTRLEAEDKVAEAVGGRINHSVCKWCYGSVPMEDLCVAGKAFGLQSIELLKPAEIPAVQKHGLTCSMVSGPDAKTASGKRVGGIGSAWNRVEHHDVLVEGYQQQINEVVKLGLNNIICFSGNRDGMDDEQGLKNCAIGLKRLMPAAEKAGVTITMELLNSKVNHPDYMCDHTDWGVELCKAIGSDRFKLLYDIYHMQIMEGDVIATIQKNHEFISHYHTGGVPGRNEIDETQELYYPAIMKAIVETGYKGYVAQEFIPKREDKIASLKQGVTICTV</sequence>
<keyword evidence="3" id="KW-0670">Pyruvate</keyword>
<evidence type="ECO:0000313" key="3">
    <source>
        <dbReference type="EMBL" id="TWU33034.1"/>
    </source>
</evidence>
<keyword evidence="4" id="KW-1185">Reference proteome</keyword>
<dbReference type="EMBL" id="SJPV01000011">
    <property type="protein sequence ID" value="TWU33034.1"/>
    <property type="molecule type" value="Genomic_DNA"/>
</dbReference>
<dbReference type="Proteomes" id="UP000319143">
    <property type="component" value="Unassembled WGS sequence"/>
</dbReference>
<organism evidence="3 4">
    <name type="scientific">Novipirellula artificiosorum</name>
    <dbReference type="NCBI Taxonomy" id="2528016"/>
    <lineage>
        <taxon>Bacteria</taxon>
        <taxon>Pseudomonadati</taxon>
        <taxon>Planctomycetota</taxon>
        <taxon>Planctomycetia</taxon>
        <taxon>Pirellulales</taxon>
        <taxon>Pirellulaceae</taxon>
        <taxon>Novipirellula</taxon>
    </lineage>
</organism>
<dbReference type="Pfam" id="PF01261">
    <property type="entry name" value="AP_endonuc_2"/>
    <property type="match status" value="1"/>
</dbReference>
<dbReference type="RefSeq" id="WP_146530197.1">
    <property type="nucleotide sequence ID" value="NZ_SJPV01000011.1"/>
</dbReference>
<dbReference type="Gene3D" id="3.20.20.150">
    <property type="entry name" value="Divalent-metal-dependent TIM barrel enzymes"/>
    <property type="match status" value="1"/>
</dbReference>
<dbReference type="GO" id="GO:0008903">
    <property type="term" value="F:hydroxypyruvate isomerase activity"/>
    <property type="evidence" value="ECO:0007669"/>
    <property type="project" value="UniProtKB-EC"/>
</dbReference>
<dbReference type="PANTHER" id="PTHR43489">
    <property type="entry name" value="ISOMERASE"/>
    <property type="match status" value="1"/>
</dbReference>
<accession>A0A5C6DB40</accession>
<dbReference type="AlphaFoldDB" id="A0A5C6DB40"/>
<evidence type="ECO:0000259" key="2">
    <source>
        <dbReference type="Pfam" id="PF01261"/>
    </source>
</evidence>
<dbReference type="PANTHER" id="PTHR43489:SF3">
    <property type="entry name" value="XYLOSE ISOMERASE DOMAIN PROTEIN TIM BARREL"/>
    <property type="match status" value="1"/>
</dbReference>